<name>A0ABN5C7B1_9GAMM</name>
<keyword evidence="2" id="KW-1185">Reference proteome</keyword>
<evidence type="ECO:0008006" key="3">
    <source>
        <dbReference type="Google" id="ProtNLM"/>
    </source>
</evidence>
<evidence type="ECO:0000313" key="2">
    <source>
        <dbReference type="Proteomes" id="UP000217258"/>
    </source>
</evidence>
<reference evidence="1 2" key="1">
    <citation type="submission" date="2015-06" db="EMBL/GenBank/DDBJ databases">
        <authorList>
            <person name="Xie B.-B."/>
            <person name="Rong J.-C."/>
            <person name="Qin Q.-L."/>
            <person name="Zhang Y.-Z."/>
        </authorList>
    </citation>
    <scope>NUCLEOTIDE SEQUENCE [LARGE SCALE GENOMIC DNA]</scope>
    <source>
        <strain evidence="1 2">KMM 3549</strain>
    </source>
</reference>
<organism evidence="1 2">
    <name type="scientific">Pseudoalteromonas issachenkonii</name>
    <dbReference type="NCBI Taxonomy" id="152297"/>
    <lineage>
        <taxon>Bacteria</taxon>
        <taxon>Pseudomonadati</taxon>
        <taxon>Pseudomonadota</taxon>
        <taxon>Gammaproteobacteria</taxon>
        <taxon>Alteromonadales</taxon>
        <taxon>Pseudoalteromonadaceae</taxon>
        <taxon>Pseudoalteromonas</taxon>
    </lineage>
</organism>
<evidence type="ECO:0000313" key="1">
    <source>
        <dbReference type="EMBL" id="ATC91553.1"/>
    </source>
</evidence>
<dbReference type="Proteomes" id="UP000217258">
    <property type="component" value="Chromosome I"/>
</dbReference>
<proteinExistence type="predicted"/>
<gene>
    <name evidence="1" type="ORF">PISS_a2774</name>
</gene>
<dbReference type="EMBL" id="CP011030">
    <property type="protein sequence ID" value="ATC91553.1"/>
    <property type="molecule type" value="Genomic_DNA"/>
</dbReference>
<sequence length="44" mass="5141">MIPDLSVSKILISYRSKKPVRKQLAFYNECESIAVIGSLFYFWV</sequence>
<protein>
    <recommendedName>
        <fullName evidence="3">Transposase</fullName>
    </recommendedName>
</protein>
<accession>A0ABN5C7B1</accession>